<organism evidence="2 3">
    <name type="scientific">Acuticoccus sediminis</name>
    <dbReference type="NCBI Taxonomy" id="2184697"/>
    <lineage>
        <taxon>Bacteria</taxon>
        <taxon>Pseudomonadati</taxon>
        <taxon>Pseudomonadota</taxon>
        <taxon>Alphaproteobacteria</taxon>
        <taxon>Hyphomicrobiales</taxon>
        <taxon>Amorphaceae</taxon>
        <taxon>Acuticoccus</taxon>
    </lineage>
</organism>
<evidence type="ECO:0000313" key="3">
    <source>
        <dbReference type="Proteomes" id="UP000249590"/>
    </source>
</evidence>
<reference evidence="2 3" key="1">
    <citation type="submission" date="2018-05" db="EMBL/GenBank/DDBJ databases">
        <title>Acuticoccus sediminis sp. nov., isolated from deep-sea sediment of Indian Ocean.</title>
        <authorList>
            <person name="Liu X."/>
            <person name="Lai Q."/>
            <person name="Du Y."/>
            <person name="Sun F."/>
            <person name="Zhang X."/>
            <person name="Wang S."/>
            <person name="Shao Z."/>
        </authorList>
    </citation>
    <scope>NUCLEOTIDE SEQUENCE [LARGE SCALE GENOMIC DNA]</scope>
    <source>
        <strain evidence="2 3">PTG4-2</strain>
    </source>
</reference>
<keyword evidence="1" id="KW-0732">Signal</keyword>
<gene>
    <name evidence="2" type="ORF">DLJ53_23220</name>
</gene>
<protein>
    <submittedName>
        <fullName evidence="2">Uncharacterized protein</fullName>
    </submittedName>
</protein>
<evidence type="ECO:0000313" key="2">
    <source>
        <dbReference type="EMBL" id="RAH99435.1"/>
    </source>
</evidence>
<evidence type="ECO:0000256" key="1">
    <source>
        <dbReference type="SAM" id="SignalP"/>
    </source>
</evidence>
<dbReference type="Proteomes" id="UP000249590">
    <property type="component" value="Unassembled WGS sequence"/>
</dbReference>
<feature type="chain" id="PRO_5032475775" evidence="1">
    <location>
        <begin position="22"/>
        <end position="192"/>
    </location>
</feature>
<keyword evidence="3" id="KW-1185">Reference proteome</keyword>
<comment type="caution">
    <text evidence="2">The sequence shown here is derived from an EMBL/GenBank/DDBJ whole genome shotgun (WGS) entry which is preliminary data.</text>
</comment>
<dbReference type="EMBL" id="QHHQ01000005">
    <property type="protein sequence ID" value="RAH99435.1"/>
    <property type="molecule type" value="Genomic_DNA"/>
</dbReference>
<accession>A0A8B2NJ78</accession>
<dbReference type="AlphaFoldDB" id="A0A8B2NJ78"/>
<sequence>MRTAAAVLVIATASTSLPARAADTWNATAETDDTPAAYIRVPGENEWPDLSVHTVDDGQRSTAFPETPPPPPPPETIKLVVTCDSAQTLAIHVTGVSYAEPRIIGGLQFDVDGHVMTRIASLEFSDHDKAWFPVTKVTRQDELMERLRKGMTLKASVIGNAADGRVVDVPLAGSHAAINAATAQCDATDAGA</sequence>
<feature type="signal peptide" evidence="1">
    <location>
        <begin position="1"/>
        <end position="21"/>
    </location>
</feature>
<proteinExistence type="predicted"/>
<name>A0A8B2NJ78_9HYPH</name>